<dbReference type="InterPro" id="IPR028081">
    <property type="entry name" value="Leu-bd"/>
</dbReference>
<proteinExistence type="inferred from homology"/>
<evidence type="ECO:0000313" key="4">
    <source>
        <dbReference type="EMBL" id="SFM66901.1"/>
    </source>
</evidence>
<keyword evidence="2" id="KW-0732">Signal</keyword>
<dbReference type="AlphaFoldDB" id="A0A1I4SR58"/>
<dbReference type="InterPro" id="IPR051010">
    <property type="entry name" value="BCAA_transport"/>
</dbReference>
<dbReference type="PANTHER" id="PTHR30483:SF6">
    <property type="entry name" value="PERIPLASMIC BINDING PROTEIN OF ABC TRANSPORTER FOR NATURAL AMINO ACIDS"/>
    <property type="match status" value="1"/>
</dbReference>
<gene>
    <name evidence="4" type="ORF">SAMN05660836_01116</name>
</gene>
<evidence type="ECO:0000256" key="2">
    <source>
        <dbReference type="ARBA" id="ARBA00022729"/>
    </source>
</evidence>
<dbReference type="SUPFAM" id="SSF53822">
    <property type="entry name" value="Periplasmic binding protein-like I"/>
    <property type="match status" value="1"/>
</dbReference>
<dbReference type="RefSeq" id="WP_093394098.1">
    <property type="nucleotide sequence ID" value="NZ_FOUU01000002.1"/>
</dbReference>
<dbReference type="InterPro" id="IPR028082">
    <property type="entry name" value="Peripla_BP_I"/>
</dbReference>
<evidence type="ECO:0000313" key="5">
    <source>
        <dbReference type="Proteomes" id="UP000199611"/>
    </source>
</evidence>
<dbReference type="Proteomes" id="UP000199611">
    <property type="component" value="Unassembled WGS sequence"/>
</dbReference>
<dbReference type="EMBL" id="FOUU01000002">
    <property type="protein sequence ID" value="SFM66901.1"/>
    <property type="molecule type" value="Genomic_DNA"/>
</dbReference>
<dbReference type="CDD" id="cd06268">
    <property type="entry name" value="PBP1_ABC_transporter_LIVBP-like"/>
    <property type="match status" value="1"/>
</dbReference>
<reference evidence="4 5" key="1">
    <citation type="submission" date="2016-10" db="EMBL/GenBank/DDBJ databases">
        <authorList>
            <person name="de Groot N.N."/>
        </authorList>
    </citation>
    <scope>NUCLEOTIDE SEQUENCE [LARGE SCALE GENOMIC DNA]</scope>
    <source>
        <strain evidence="4 5">DSM 9990</strain>
    </source>
</reference>
<dbReference type="Pfam" id="PF13458">
    <property type="entry name" value="Peripla_BP_6"/>
    <property type="match status" value="1"/>
</dbReference>
<accession>A0A1I4SR58</accession>
<organism evidence="4 5">
    <name type="scientific">Thermodesulforhabdus norvegica</name>
    <dbReference type="NCBI Taxonomy" id="39841"/>
    <lineage>
        <taxon>Bacteria</taxon>
        <taxon>Pseudomonadati</taxon>
        <taxon>Thermodesulfobacteriota</taxon>
        <taxon>Syntrophobacteria</taxon>
        <taxon>Syntrophobacterales</taxon>
        <taxon>Thermodesulforhabdaceae</taxon>
        <taxon>Thermodesulforhabdus</taxon>
    </lineage>
</organism>
<evidence type="ECO:0000259" key="3">
    <source>
        <dbReference type="Pfam" id="PF13458"/>
    </source>
</evidence>
<feature type="domain" description="Leucine-binding protein" evidence="3">
    <location>
        <begin position="58"/>
        <end position="374"/>
    </location>
</feature>
<protein>
    <submittedName>
        <fullName evidence="4">ABC-type branched-chain amino acid transport system, substrate-binding protein</fullName>
    </submittedName>
</protein>
<comment type="similarity">
    <text evidence="1">Belongs to the leucine-binding protein family.</text>
</comment>
<evidence type="ECO:0000256" key="1">
    <source>
        <dbReference type="ARBA" id="ARBA00010062"/>
    </source>
</evidence>
<sequence>MGLRRRPRRRRRRYVLLLLILIAASLLVYLKWPKSPEVSRERTPETEVVRPPGHDPGKIMALLPLSGPLKDEGLAARRGMELAFKDAGIEVSLYYVDWERENILSYVSERSFGVFFVQLPFSEILKIVERRPDAVIIAPTSSHEGLKELSQVFSFVATDGEEGKYVASLVKGTSDDVSSFVIVLEPDGYGSVLYSAFEKAWDSGKAPCRVVKWKGGQDEPCDEIKSVIAGKPRVIWLSGSPQWINQVYSRIMSLGYSGFFLVPSYFDQHMARRVPPGYLNRFIFVRPCVGDPEYHPWNSFFERFKRKFLRAPEWIDSLFYDAATVYASYVKSLRLRKTGPSVTVADFRAFLGRQEYFEGVSGIMRFSQEGRVSGSFHLALFKGGMFVPATNSICESSGLKGCSRESANTSGKDK</sequence>
<keyword evidence="5" id="KW-1185">Reference proteome</keyword>
<dbReference type="Gene3D" id="3.40.50.2300">
    <property type="match status" value="2"/>
</dbReference>
<dbReference type="STRING" id="39841.SAMN05660836_01116"/>
<name>A0A1I4SR58_9BACT</name>
<dbReference type="PANTHER" id="PTHR30483">
    <property type="entry name" value="LEUCINE-SPECIFIC-BINDING PROTEIN"/>
    <property type="match status" value="1"/>
</dbReference>